<reference evidence="2" key="1">
    <citation type="submission" date="2022-08" db="UniProtKB">
        <authorList>
            <consortium name="EnsemblMetazoa"/>
        </authorList>
    </citation>
    <scope>IDENTIFICATION</scope>
    <source>
        <strain evidence="2">05x7-T-G4-1.051#20</strain>
    </source>
</reference>
<keyword evidence="1" id="KW-0496">Mitochondrion</keyword>
<comment type="similarity">
    <text evidence="1">Belongs to the GatC family.</text>
</comment>
<proteinExistence type="inferred from homology"/>
<name>A0A8W8K357_MAGGI</name>
<dbReference type="GO" id="GO:0070681">
    <property type="term" value="P:glutaminyl-tRNAGln biosynthesis via transamidation"/>
    <property type="evidence" value="ECO:0007669"/>
    <property type="project" value="UniProtKB-UniRule"/>
</dbReference>
<evidence type="ECO:0000256" key="1">
    <source>
        <dbReference type="HAMAP-Rule" id="MF_03149"/>
    </source>
</evidence>
<organism evidence="2 3">
    <name type="scientific">Magallana gigas</name>
    <name type="common">Pacific oyster</name>
    <name type="synonym">Crassostrea gigas</name>
    <dbReference type="NCBI Taxonomy" id="29159"/>
    <lineage>
        <taxon>Eukaryota</taxon>
        <taxon>Metazoa</taxon>
        <taxon>Spiralia</taxon>
        <taxon>Lophotrochozoa</taxon>
        <taxon>Mollusca</taxon>
        <taxon>Bivalvia</taxon>
        <taxon>Autobranchia</taxon>
        <taxon>Pteriomorphia</taxon>
        <taxon>Ostreida</taxon>
        <taxon>Ostreoidea</taxon>
        <taxon>Ostreidae</taxon>
        <taxon>Magallana</taxon>
    </lineage>
</organism>
<keyword evidence="1" id="KW-0436">Ligase</keyword>
<keyword evidence="3" id="KW-1185">Reference proteome</keyword>
<dbReference type="HAMAP" id="MF_00122">
    <property type="entry name" value="GatC"/>
    <property type="match status" value="1"/>
</dbReference>
<dbReference type="GO" id="GO:0050567">
    <property type="term" value="F:glutaminyl-tRNA synthase (glutamine-hydrolyzing) activity"/>
    <property type="evidence" value="ECO:0007669"/>
    <property type="project" value="UniProtKB-UniRule"/>
</dbReference>
<keyword evidence="1" id="KW-0067">ATP-binding</keyword>
<keyword evidence="1" id="KW-0648">Protein biosynthesis</keyword>
<dbReference type="PANTHER" id="PTHR15004">
    <property type="entry name" value="GLUTAMYL-TRNA(GLN) AMIDOTRANSFERASE SUBUNIT C, MITOCHONDRIAL"/>
    <property type="match status" value="1"/>
</dbReference>
<accession>A0A8W8K357</accession>
<keyword evidence="1" id="KW-0547">Nucleotide-binding</keyword>
<comment type="catalytic activity">
    <reaction evidence="1">
        <text>L-glutamyl-tRNA(Gln) + L-glutamine + ATP + H2O = L-glutaminyl-tRNA(Gln) + L-glutamate + ADP + phosphate + H(+)</text>
        <dbReference type="Rhea" id="RHEA:17521"/>
        <dbReference type="Rhea" id="RHEA-COMP:9681"/>
        <dbReference type="Rhea" id="RHEA-COMP:9684"/>
        <dbReference type="ChEBI" id="CHEBI:15377"/>
        <dbReference type="ChEBI" id="CHEBI:15378"/>
        <dbReference type="ChEBI" id="CHEBI:29985"/>
        <dbReference type="ChEBI" id="CHEBI:30616"/>
        <dbReference type="ChEBI" id="CHEBI:43474"/>
        <dbReference type="ChEBI" id="CHEBI:58359"/>
        <dbReference type="ChEBI" id="CHEBI:78520"/>
        <dbReference type="ChEBI" id="CHEBI:78521"/>
        <dbReference type="ChEBI" id="CHEBI:456216"/>
    </reaction>
</comment>
<sequence>MLQRRLTYSVKFYIKRCFSSKVPEKPTWVTIDRSKLPKEPKVDREVVDLLERLSLVEFNNQEGVDRLTKAVHSANLLHAVNTDNVEPMDSVLEDRILYLRDDVVTDGNCLKDVMRNATKTLEDYYVAPPGNIPLKQKERDYGNKT</sequence>
<dbReference type="GO" id="GO:0005739">
    <property type="term" value="C:mitochondrion"/>
    <property type="evidence" value="ECO:0007669"/>
    <property type="project" value="UniProtKB-SubCell"/>
</dbReference>
<dbReference type="EnsemblMetazoa" id="G21732.1">
    <property type="protein sequence ID" value="G21732.1:cds"/>
    <property type="gene ID" value="G21732"/>
</dbReference>
<dbReference type="GO" id="GO:0030956">
    <property type="term" value="C:glutamyl-tRNA(Gln) amidotransferase complex"/>
    <property type="evidence" value="ECO:0007669"/>
    <property type="project" value="UniProtKB-UniRule"/>
</dbReference>
<dbReference type="OMA" id="RCAKRTD"/>
<dbReference type="AlphaFoldDB" id="A0A8W8K357"/>
<comment type="subunit">
    <text evidence="1">Subunit of the heterotrimeric GatCAB amidotransferase (AdT) complex, composed of A, B and C subunits.</text>
</comment>
<dbReference type="Pfam" id="PF02686">
    <property type="entry name" value="GatC"/>
    <property type="match status" value="1"/>
</dbReference>
<dbReference type="Proteomes" id="UP000005408">
    <property type="component" value="Unassembled WGS sequence"/>
</dbReference>
<comment type="subcellular location">
    <subcellularLocation>
        <location evidence="1">Mitochondrion</location>
    </subcellularLocation>
</comment>
<comment type="function">
    <text evidence="1">Allows the formation of correctly charged Gln-tRNA(Gln) through the transamidation of misacylated Glu-tRNA(Gln) in the mitochondria. The reaction takes place in the presence of glutamine and ATP through an activated gamma-phospho-Glu-tRNA(Gln).</text>
</comment>
<evidence type="ECO:0000313" key="3">
    <source>
        <dbReference type="Proteomes" id="UP000005408"/>
    </source>
</evidence>
<protein>
    <recommendedName>
        <fullName evidence="1">Glutamyl-tRNA(Gln) amidotransferase subunit C, mitochondrial</fullName>
        <shortName evidence="1">Glu-AdT subunit C</shortName>
        <ecNumber evidence="1">6.3.5.-</ecNumber>
    </recommendedName>
</protein>
<dbReference type="SUPFAM" id="SSF141000">
    <property type="entry name" value="Glu-tRNAGln amidotransferase C subunit"/>
    <property type="match status" value="1"/>
</dbReference>
<dbReference type="EC" id="6.3.5.-" evidence="1"/>
<evidence type="ECO:0000313" key="2">
    <source>
        <dbReference type="EnsemblMetazoa" id="G21732.3:cds"/>
    </source>
</evidence>
<dbReference type="GO" id="GO:0006450">
    <property type="term" value="P:regulation of translational fidelity"/>
    <property type="evidence" value="ECO:0007669"/>
    <property type="project" value="InterPro"/>
</dbReference>
<dbReference type="OrthoDB" id="5394539at2759"/>
<dbReference type="EnsemblMetazoa" id="G21732.3">
    <property type="protein sequence ID" value="G21732.3:cds"/>
    <property type="gene ID" value="G21732"/>
</dbReference>
<dbReference type="GO" id="GO:0005524">
    <property type="term" value="F:ATP binding"/>
    <property type="evidence" value="ECO:0007669"/>
    <property type="project" value="UniProtKB-KW"/>
</dbReference>
<dbReference type="InterPro" id="IPR003837">
    <property type="entry name" value="GatC"/>
</dbReference>
<dbReference type="EnsemblMetazoa" id="G21732.2">
    <property type="protein sequence ID" value="G21732.2:cds"/>
    <property type="gene ID" value="G21732"/>
</dbReference>
<dbReference type="PANTHER" id="PTHR15004:SF0">
    <property type="entry name" value="GLUTAMYL-TRNA(GLN) AMIDOTRANSFERASE SUBUNIT C, MITOCHONDRIAL"/>
    <property type="match status" value="1"/>
</dbReference>
<dbReference type="InterPro" id="IPR036113">
    <property type="entry name" value="Asp/Glu-ADT_sf_sub_c"/>
</dbReference>
<dbReference type="GO" id="GO:0032543">
    <property type="term" value="P:mitochondrial translation"/>
    <property type="evidence" value="ECO:0007669"/>
    <property type="project" value="UniProtKB-UniRule"/>
</dbReference>